<reference evidence="3" key="1">
    <citation type="submission" date="2025-08" db="UniProtKB">
        <authorList>
            <consortium name="RefSeq"/>
        </authorList>
    </citation>
    <scope>IDENTIFICATION</scope>
    <source>
        <tissue evidence="3">Whole organism</tissue>
    </source>
</reference>
<protein>
    <submittedName>
        <fullName evidence="3">Uncharacterized protein LOC108680578</fullName>
    </submittedName>
</protein>
<dbReference type="CDD" id="cd09276">
    <property type="entry name" value="Rnase_HI_RT_non_LTR"/>
    <property type="match status" value="1"/>
</dbReference>
<dbReference type="GO" id="GO:0004523">
    <property type="term" value="F:RNA-DNA hybrid ribonuclease activity"/>
    <property type="evidence" value="ECO:0007669"/>
    <property type="project" value="InterPro"/>
</dbReference>
<dbReference type="RefSeq" id="XP_018024940.1">
    <property type="nucleotide sequence ID" value="XM_018169451.1"/>
</dbReference>
<dbReference type="KEGG" id="hazt:108680578"/>
<feature type="domain" description="RNase H type-1" evidence="1">
    <location>
        <begin position="82"/>
        <end position="206"/>
    </location>
</feature>
<evidence type="ECO:0000313" key="3">
    <source>
        <dbReference type="RefSeq" id="XP_018024940.1"/>
    </source>
</evidence>
<dbReference type="SUPFAM" id="SSF53098">
    <property type="entry name" value="Ribonuclease H-like"/>
    <property type="match status" value="1"/>
</dbReference>
<sequence length="355" mass="40488">MLLEYYPFNFYQQQKRPLPTIGLIHHEFMSQNLTFSCVPGLTPKVIFPIITPTIDLTLHTSKKPDLPPEAWQACCADILDQYPSHTPVYCDGSKTTELTAIGVWSASFTLKARLNKNNNILTAELFAIFYALKFLEAREGSFIILSDSLSSLRALQHIHSKSHFLVLKITHLLSTSQNKFILAWVPSHMGIKGNELADKVAREALSLPQTVATLHSDRELRSMIAAHFHAQWQQQWNNSTCRLRLYKNNIGQSTYLSIQRTHQVPLTRIRLGATKLTHLHLFTGGQPARCTPCQTNWSTLHLLLECPLLRQSRLTLRQECQRSGWPFTLEALLRDDFPSEVLIDFLTETGFLNQL</sequence>
<gene>
    <name evidence="3" type="primary">LOC108680578</name>
</gene>
<dbReference type="OrthoDB" id="6373941at2759"/>
<proteinExistence type="predicted"/>
<dbReference type="InterPro" id="IPR002156">
    <property type="entry name" value="RNaseH_domain"/>
</dbReference>
<dbReference type="PROSITE" id="PS50879">
    <property type="entry name" value="RNASE_H_1"/>
    <property type="match status" value="1"/>
</dbReference>
<keyword evidence="2" id="KW-1185">Reference proteome</keyword>
<dbReference type="Proteomes" id="UP000694843">
    <property type="component" value="Unplaced"/>
</dbReference>
<dbReference type="Pfam" id="PF00075">
    <property type="entry name" value="RNase_H"/>
    <property type="match status" value="1"/>
</dbReference>
<dbReference type="OMA" id="NTIKICT"/>
<dbReference type="GO" id="GO:0003676">
    <property type="term" value="F:nucleic acid binding"/>
    <property type="evidence" value="ECO:0007669"/>
    <property type="project" value="InterPro"/>
</dbReference>
<dbReference type="GeneID" id="108680578"/>
<dbReference type="InterPro" id="IPR036397">
    <property type="entry name" value="RNaseH_sf"/>
</dbReference>
<accession>A0A8B7PG25</accession>
<evidence type="ECO:0000259" key="1">
    <source>
        <dbReference type="PROSITE" id="PS50879"/>
    </source>
</evidence>
<name>A0A8B7PG25_HYAAZ</name>
<dbReference type="Gene3D" id="3.30.420.10">
    <property type="entry name" value="Ribonuclease H-like superfamily/Ribonuclease H"/>
    <property type="match status" value="1"/>
</dbReference>
<evidence type="ECO:0000313" key="2">
    <source>
        <dbReference type="Proteomes" id="UP000694843"/>
    </source>
</evidence>
<organism evidence="2 3">
    <name type="scientific">Hyalella azteca</name>
    <name type="common">Amphipod</name>
    <dbReference type="NCBI Taxonomy" id="294128"/>
    <lineage>
        <taxon>Eukaryota</taxon>
        <taxon>Metazoa</taxon>
        <taxon>Ecdysozoa</taxon>
        <taxon>Arthropoda</taxon>
        <taxon>Crustacea</taxon>
        <taxon>Multicrustacea</taxon>
        <taxon>Malacostraca</taxon>
        <taxon>Eumalacostraca</taxon>
        <taxon>Peracarida</taxon>
        <taxon>Amphipoda</taxon>
        <taxon>Senticaudata</taxon>
        <taxon>Talitrida</taxon>
        <taxon>Talitroidea</taxon>
        <taxon>Hyalellidae</taxon>
        <taxon>Hyalella</taxon>
    </lineage>
</organism>
<dbReference type="AlphaFoldDB" id="A0A8B7PG25"/>
<dbReference type="InterPro" id="IPR012337">
    <property type="entry name" value="RNaseH-like_sf"/>
</dbReference>